<keyword evidence="2 5" id="KW-0812">Transmembrane</keyword>
<proteinExistence type="predicted"/>
<keyword evidence="8" id="KW-1185">Reference proteome</keyword>
<dbReference type="InterPro" id="IPR007016">
    <property type="entry name" value="O-antigen_ligase-rel_domated"/>
</dbReference>
<feature type="transmembrane region" description="Helical" evidence="5">
    <location>
        <begin position="220"/>
        <end position="242"/>
    </location>
</feature>
<evidence type="ECO:0000256" key="1">
    <source>
        <dbReference type="ARBA" id="ARBA00004141"/>
    </source>
</evidence>
<evidence type="ECO:0000256" key="3">
    <source>
        <dbReference type="ARBA" id="ARBA00022989"/>
    </source>
</evidence>
<feature type="transmembrane region" description="Helical" evidence="5">
    <location>
        <begin position="115"/>
        <end position="132"/>
    </location>
</feature>
<dbReference type="GO" id="GO:0016020">
    <property type="term" value="C:membrane"/>
    <property type="evidence" value="ECO:0007669"/>
    <property type="project" value="UniProtKB-SubCell"/>
</dbReference>
<gene>
    <name evidence="7" type="ORF">PATL70BA_0321</name>
</gene>
<feature type="transmembrane region" description="Helical" evidence="5">
    <location>
        <begin position="61"/>
        <end position="79"/>
    </location>
</feature>
<dbReference type="AlphaFoldDB" id="A0A3P7PNU2"/>
<evidence type="ECO:0000256" key="2">
    <source>
        <dbReference type="ARBA" id="ARBA00022692"/>
    </source>
</evidence>
<dbReference type="KEGG" id="cbar:PATL70BA_0321"/>
<evidence type="ECO:0000256" key="5">
    <source>
        <dbReference type="SAM" id="Phobius"/>
    </source>
</evidence>
<feature type="transmembrane region" description="Helical" evidence="5">
    <location>
        <begin position="175"/>
        <end position="208"/>
    </location>
</feature>
<feature type="transmembrane region" description="Helical" evidence="5">
    <location>
        <begin position="312"/>
        <end position="330"/>
    </location>
</feature>
<sequence length="407" mass="47270">MESKTWTGIIRVVLFLYIFSLYLFTFRVDYYIYSNIIGLVMVALIWIEIILQNKNLLISQYVIMSTAFIIVCLTTYFIAIDANLVLSKSITLIQLLILSFSLVNYLDDCKKINEIIRYFIFSGFCASVYILNISNFDVLSRMGGELGNQNEVGMIIGISSIFAFYLIVTEQKFIYIPIFLVMVGVIILTGSRKSILFLFLNIVMIIYLKNKDSYMNRTKAILMIILFLWIGYYIIFNNPIFYDILGERIENMFNFITGRGTDEGSMNARSYMIFQGIEYWKERPLFGFGINNYRELYVDSPGGRYTYAHNNFIEVLVGTGLIGLLVYYLGHLSVIWDMMKLRLFENEEMLKYTFIGIIIAYFFIGTSLVYYESKHFVIIMSVASAYISIKTKTNMEIGSLRKNKENL</sequence>
<dbReference type="EMBL" id="LR130778">
    <property type="protein sequence ID" value="VDN46167.1"/>
    <property type="molecule type" value="Genomic_DNA"/>
</dbReference>
<accession>A0A3P7PNU2</accession>
<evidence type="ECO:0000259" key="6">
    <source>
        <dbReference type="Pfam" id="PF04932"/>
    </source>
</evidence>
<feature type="domain" description="O-antigen ligase-related" evidence="6">
    <location>
        <begin position="178"/>
        <end position="327"/>
    </location>
</feature>
<evidence type="ECO:0000256" key="4">
    <source>
        <dbReference type="ARBA" id="ARBA00023136"/>
    </source>
</evidence>
<feature type="transmembrane region" description="Helical" evidence="5">
    <location>
        <begin position="350"/>
        <end position="371"/>
    </location>
</feature>
<dbReference type="InterPro" id="IPR051533">
    <property type="entry name" value="WaaL-like"/>
</dbReference>
<name>A0A3P7PNU2_9FIRM</name>
<feature type="transmembrane region" description="Helical" evidence="5">
    <location>
        <begin position="85"/>
        <end position="103"/>
    </location>
</feature>
<keyword evidence="3 5" id="KW-1133">Transmembrane helix</keyword>
<evidence type="ECO:0000313" key="8">
    <source>
        <dbReference type="Proteomes" id="UP000279029"/>
    </source>
</evidence>
<feature type="transmembrane region" description="Helical" evidence="5">
    <location>
        <begin position="7"/>
        <end position="24"/>
    </location>
</feature>
<dbReference type="PANTHER" id="PTHR37422">
    <property type="entry name" value="TEICHURONIC ACID BIOSYNTHESIS PROTEIN TUAE"/>
    <property type="match status" value="1"/>
</dbReference>
<reference evidence="7 8" key="1">
    <citation type="submission" date="2018-09" db="EMBL/GenBank/DDBJ databases">
        <authorList>
            <person name="Postec A."/>
        </authorList>
    </citation>
    <scope>NUCLEOTIDE SEQUENCE [LARGE SCALE GENOMIC DNA]</scope>
    <source>
        <strain evidence="7">70B-A</strain>
    </source>
</reference>
<dbReference type="Pfam" id="PF04932">
    <property type="entry name" value="Wzy_C"/>
    <property type="match status" value="1"/>
</dbReference>
<dbReference type="Proteomes" id="UP000279029">
    <property type="component" value="Chromosome"/>
</dbReference>
<dbReference type="OrthoDB" id="2087636at2"/>
<protein>
    <recommendedName>
        <fullName evidence="6">O-antigen ligase-related domain-containing protein</fullName>
    </recommendedName>
</protein>
<feature type="transmembrane region" description="Helical" evidence="5">
    <location>
        <begin position="30"/>
        <end position="49"/>
    </location>
</feature>
<comment type="subcellular location">
    <subcellularLocation>
        <location evidence="1">Membrane</location>
        <topology evidence="1">Multi-pass membrane protein</topology>
    </subcellularLocation>
</comment>
<feature type="transmembrane region" description="Helical" evidence="5">
    <location>
        <begin position="152"/>
        <end position="168"/>
    </location>
</feature>
<organism evidence="7 8">
    <name type="scientific">Petrocella atlantisensis</name>
    <dbReference type="NCBI Taxonomy" id="2173034"/>
    <lineage>
        <taxon>Bacteria</taxon>
        <taxon>Bacillati</taxon>
        <taxon>Bacillota</taxon>
        <taxon>Clostridia</taxon>
        <taxon>Lachnospirales</taxon>
        <taxon>Vallitaleaceae</taxon>
        <taxon>Petrocella</taxon>
    </lineage>
</organism>
<dbReference type="RefSeq" id="WP_125135726.1">
    <property type="nucleotide sequence ID" value="NZ_LR130778.1"/>
</dbReference>
<dbReference type="PANTHER" id="PTHR37422:SF13">
    <property type="entry name" value="LIPOPOLYSACCHARIDE BIOSYNTHESIS PROTEIN PA4999-RELATED"/>
    <property type="match status" value="1"/>
</dbReference>
<keyword evidence="4 5" id="KW-0472">Membrane</keyword>
<evidence type="ECO:0000313" key="7">
    <source>
        <dbReference type="EMBL" id="VDN46167.1"/>
    </source>
</evidence>